<keyword evidence="2" id="KW-1185">Reference proteome</keyword>
<dbReference type="Proteomes" id="UP001055811">
    <property type="component" value="Linkage Group LG09"/>
</dbReference>
<organism evidence="1 2">
    <name type="scientific">Cichorium intybus</name>
    <name type="common">Chicory</name>
    <dbReference type="NCBI Taxonomy" id="13427"/>
    <lineage>
        <taxon>Eukaryota</taxon>
        <taxon>Viridiplantae</taxon>
        <taxon>Streptophyta</taxon>
        <taxon>Embryophyta</taxon>
        <taxon>Tracheophyta</taxon>
        <taxon>Spermatophyta</taxon>
        <taxon>Magnoliopsida</taxon>
        <taxon>eudicotyledons</taxon>
        <taxon>Gunneridae</taxon>
        <taxon>Pentapetalae</taxon>
        <taxon>asterids</taxon>
        <taxon>campanulids</taxon>
        <taxon>Asterales</taxon>
        <taxon>Asteraceae</taxon>
        <taxon>Cichorioideae</taxon>
        <taxon>Cichorieae</taxon>
        <taxon>Cichoriinae</taxon>
        <taxon>Cichorium</taxon>
    </lineage>
</organism>
<comment type="caution">
    <text evidence="1">The sequence shown here is derived from an EMBL/GenBank/DDBJ whole genome shotgun (WGS) entry which is preliminary data.</text>
</comment>
<sequence length="67" mass="7745">MTLYGYMSLAWLSLSYNSNHFAYMLVGVCWLVEREPPKMACGKRTTKEVNDIDSRRDVTLAIRAELE</sequence>
<protein>
    <submittedName>
        <fullName evidence="1">Uncharacterized protein</fullName>
    </submittedName>
</protein>
<proteinExistence type="predicted"/>
<reference evidence="1 2" key="2">
    <citation type="journal article" date="2022" name="Mol. Ecol. Resour.">
        <title>The genomes of chicory, endive, great burdock and yacon provide insights into Asteraceae paleo-polyploidization history and plant inulin production.</title>
        <authorList>
            <person name="Fan W."/>
            <person name="Wang S."/>
            <person name="Wang H."/>
            <person name="Wang A."/>
            <person name="Jiang F."/>
            <person name="Liu H."/>
            <person name="Zhao H."/>
            <person name="Xu D."/>
            <person name="Zhang Y."/>
        </authorList>
    </citation>
    <scope>NUCLEOTIDE SEQUENCE [LARGE SCALE GENOMIC DNA]</scope>
    <source>
        <strain evidence="2">cv. Punajuju</strain>
        <tissue evidence="1">Leaves</tissue>
    </source>
</reference>
<evidence type="ECO:0000313" key="2">
    <source>
        <dbReference type="Proteomes" id="UP001055811"/>
    </source>
</evidence>
<accession>A0ACB8YWK9</accession>
<gene>
    <name evidence="1" type="ORF">L2E82_47731</name>
</gene>
<name>A0ACB8YWK9_CICIN</name>
<evidence type="ECO:0000313" key="1">
    <source>
        <dbReference type="EMBL" id="KAI3689764.1"/>
    </source>
</evidence>
<reference evidence="2" key="1">
    <citation type="journal article" date="2022" name="Mol. Ecol. Resour.">
        <title>The genomes of chicory, endive, great burdock and yacon provide insights into Asteraceae palaeo-polyploidization history and plant inulin production.</title>
        <authorList>
            <person name="Fan W."/>
            <person name="Wang S."/>
            <person name="Wang H."/>
            <person name="Wang A."/>
            <person name="Jiang F."/>
            <person name="Liu H."/>
            <person name="Zhao H."/>
            <person name="Xu D."/>
            <person name="Zhang Y."/>
        </authorList>
    </citation>
    <scope>NUCLEOTIDE SEQUENCE [LARGE SCALE GENOMIC DNA]</scope>
    <source>
        <strain evidence="2">cv. Punajuju</strain>
    </source>
</reference>
<dbReference type="EMBL" id="CM042017">
    <property type="protein sequence ID" value="KAI3689764.1"/>
    <property type="molecule type" value="Genomic_DNA"/>
</dbReference>